<reference evidence="7" key="1">
    <citation type="submission" date="2023-03" db="EMBL/GenBank/DDBJ databases">
        <title>Selenobaculum gbiensis gen. nov. sp. nov., a new bacterium isolated from the gut microbiota of IBD patient.</title>
        <authorList>
            <person name="Yeo S."/>
            <person name="Park H."/>
            <person name="Huh C.S."/>
        </authorList>
    </citation>
    <scope>NUCLEOTIDE SEQUENCE</scope>
    <source>
        <strain evidence="7">ICN-92133</strain>
    </source>
</reference>
<dbReference type="Pfam" id="PF02590">
    <property type="entry name" value="SPOUT_MTase"/>
    <property type="match status" value="1"/>
</dbReference>
<dbReference type="EC" id="2.1.1.177" evidence="6"/>
<gene>
    <name evidence="6 7" type="primary">rlmH</name>
    <name evidence="7" type="ORF">P3F81_02045</name>
</gene>
<dbReference type="PANTHER" id="PTHR33603">
    <property type="entry name" value="METHYLTRANSFERASE"/>
    <property type="match status" value="1"/>
</dbReference>
<dbReference type="AlphaFoldDB" id="A0A9Y2ESN4"/>
<feature type="binding site" evidence="6">
    <location>
        <begin position="127"/>
        <end position="132"/>
    </location>
    <ligand>
        <name>S-adenosyl-L-methionine</name>
        <dbReference type="ChEBI" id="CHEBI:59789"/>
    </ligand>
</feature>
<keyword evidence="6" id="KW-0963">Cytoplasm</keyword>
<dbReference type="InterPro" id="IPR029026">
    <property type="entry name" value="tRNA_m1G_MTases_N"/>
</dbReference>
<dbReference type="PIRSF" id="PIRSF004505">
    <property type="entry name" value="MT_bac"/>
    <property type="match status" value="1"/>
</dbReference>
<evidence type="ECO:0000256" key="6">
    <source>
        <dbReference type="HAMAP-Rule" id="MF_00658"/>
    </source>
</evidence>
<evidence type="ECO:0000256" key="3">
    <source>
        <dbReference type="ARBA" id="ARBA00022679"/>
    </source>
</evidence>
<accession>A0A9Y2ESN4</accession>
<dbReference type="CDD" id="cd18081">
    <property type="entry name" value="RlmH-like"/>
    <property type="match status" value="1"/>
</dbReference>
<proteinExistence type="inferred from homology"/>
<protein>
    <recommendedName>
        <fullName evidence="6">Ribosomal RNA large subunit methyltransferase H</fullName>
        <ecNumber evidence="6">2.1.1.177</ecNumber>
    </recommendedName>
    <alternativeName>
        <fullName evidence="6">23S rRNA (pseudouridine1915-N3)-methyltransferase</fullName>
    </alternativeName>
    <alternativeName>
        <fullName evidence="6">23S rRNA m3Psi1915 methyltransferase</fullName>
    </alternativeName>
    <alternativeName>
        <fullName evidence="6">rRNA (pseudouridine-N3-)-methyltransferase RlmH</fullName>
    </alternativeName>
</protein>
<dbReference type="NCBIfam" id="TIGR00246">
    <property type="entry name" value="tRNA_RlmH_YbeA"/>
    <property type="match status" value="1"/>
</dbReference>
<keyword evidence="8" id="KW-1185">Reference proteome</keyword>
<evidence type="ECO:0000313" key="7">
    <source>
        <dbReference type="EMBL" id="WIW71133.1"/>
    </source>
</evidence>
<dbReference type="KEGG" id="sgbi:P3F81_02045"/>
<evidence type="ECO:0000256" key="4">
    <source>
        <dbReference type="ARBA" id="ARBA00022691"/>
    </source>
</evidence>
<comment type="catalytic activity">
    <reaction evidence="6">
        <text>pseudouridine(1915) in 23S rRNA + S-adenosyl-L-methionine = N(3)-methylpseudouridine(1915) in 23S rRNA + S-adenosyl-L-homocysteine + H(+)</text>
        <dbReference type="Rhea" id="RHEA:42752"/>
        <dbReference type="Rhea" id="RHEA-COMP:10221"/>
        <dbReference type="Rhea" id="RHEA-COMP:10222"/>
        <dbReference type="ChEBI" id="CHEBI:15378"/>
        <dbReference type="ChEBI" id="CHEBI:57856"/>
        <dbReference type="ChEBI" id="CHEBI:59789"/>
        <dbReference type="ChEBI" id="CHEBI:65314"/>
        <dbReference type="ChEBI" id="CHEBI:74486"/>
        <dbReference type="EC" id="2.1.1.177"/>
    </reaction>
</comment>
<dbReference type="InterPro" id="IPR003742">
    <property type="entry name" value="RlmH-like"/>
</dbReference>
<dbReference type="NCBIfam" id="NF000985">
    <property type="entry name" value="PRK00103.1-3"/>
    <property type="match status" value="1"/>
</dbReference>
<keyword evidence="4 6" id="KW-0949">S-adenosyl-L-methionine</keyword>
<evidence type="ECO:0000313" key="8">
    <source>
        <dbReference type="Proteomes" id="UP001243623"/>
    </source>
</evidence>
<feature type="binding site" evidence="6">
    <location>
        <position position="108"/>
    </location>
    <ligand>
        <name>S-adenosyl-L-methionine</name>
        <dbReference type="ChEBI" id="CHEBI:59789"/>
    </ligand>
</feature>
<dbReference type="GO" id="GO:0005737">
    <property type="term" value="C:cytoplasm"/>
    <property type="evidence" value="ECO:0007669"/>
    <property type="project" value="UniProtKB-SubCell"/>
</dbReference>
<dbReference type="RefSeq" id="WP_147666804.1">
    <property type="nucleotide sequence ID" value="NZ_CP120678.1"/>
</dbReference>
<dbReference type="SUPFAM" id="SSF75217">
    <property type="entry name" value="alpha/beta knot"/>
    <property type="match status" value="1"/>
</dbReference>
<comment type="subunit">
    <text evidence="6">Homodimer.</text>
</comment>
<sequence>MKITIVAAGKIKEKYLTAGISEFTKRITPYAKLNIVEIDEEKMPENPSEAEKQKTLTKEGERLLKQVPEGSYLVVLDVFGKNISSEELAGNIEQLGVQGTSHITFLIGGAFGLSKAVRQAAKEKLSFSKMTFTHQMVRLLLVEQVYRAFKIMRGEKYHW</sequence>
<dbReference type="Proteomes" id="UP001243623">
    <property type="component" value="Chromosome"/>
</dbReference>
<dbReference type="HAMAP" id="MF_00658">
    <property type="entry name" value="23SrRNA_methyltr_H"/>
    <property type="match status" value="1"/>
</dbReference>
<dbReference type="PANTHER" id="PTHR33603:SF1">
    <property type="entry name" value="RIBOSOMAL RNA LARGE SUBUNIT METHYLTRANSFERASE H"/>
    <property type="match status" value="1"/>
</dbReference>
<comment type="similarity">
    <text evidence="5 6">Belongs to the RNA methyltransferase RlmH family.</text>
</comment>
<dbReference type="GO" id="GO:0070038">
    <property type="term" value="F:rRNA (pseudouridine-N3-)-methyltransferase activity"/>
    <property type="evidence" value="ECO:0007669"/>
    <property type="project" value="UniProtKB-UniRule"/>
</dbReference>
<keyword evidence="3 6" id="KW-0808">Transferase</keyword>
<comment type="function">
    <text evidence="6">Specifically methylates the pseudouridine at position 1915 (m3Psi1915) in 23S rRNA.</text>
</comment>
<keyword evidence="1 6" id="KW-0698">rRNA processing</keyword>
<comment type="subcellular location">
    <subcellularLocation>
        <location evidence="6">Cytoplasm</location>
    </subcellularLocation>
</comment>
<organism evidence="7 8">
    <name type="scientific">Selenobaculum gibii</name>
    <dbReference type="NCBI Taxonomy" id="3054208"/>
    <lineage>
        <taxon>Bacteria</taxon>
        <taxon>Bacillati</taxon>
        <taxon>Bacillota</taxon>
        <taxon>Negativicutes</taxon>
        <taxon>Selenomonadales</taxon>
        <taxon>Selenomonadaceae</taxon>
        <taxon>Selenobaculum</taxon>
    </lineage>
</organism>
<name>A0A9Y2ESN4_9FIRM</name>
<dbReference type="EMBL" id="CP120678">
    <property type="protein sequence ID" value="WIW71133.1"/>
    <property type="molecule type" value="Genomic_DNA"/>
</dbReference>
<dbReference type="Gene3D" id="3.40.1280.10">
    <property type="match status" value="1"/>
</dbReference>
<evidence type="ECO:0000256" key="5">
    <source>
        <dbReference type="ARBA" id="ARBA00038303"/>
    </source>
</evidence>
<evidence type="ECO:0000256" key="2">
    <source>
        <dbReference type="ARBA" id="ARBA00022603"/>
    </source>
</evidence>
<feature type="binding site" evidence="6">
    <location>
        <position position="76"/>
    </location>
    <ligand>
        <name>S-adenosyl-L-methionine</name>
        <dbReference type="ChEBI" id="CHEBI:59789"/>
    </ligand>
</feature>
<keyword evidence="2 6" id="KW-0489">Methyltransferase</keyword>
<evidence type="ECO:0000256" key="1">
    <source>
        <dbReference type="ARBA" id="ARBA00022552"/>
    </source>
</evidence>
<dbReference type="InterPro" id="IPR029028">
    <property type="entry name" value="Alpha/beta_knot_MTases"/>
</dbReference>